<feature type="region of interest" description="Disordered" evidence="1">
    <location>
        <begin position="64"/>
        <end position="126"/>
    </location>
</feature>
<organism evidence="3 4">
    <name type="scientific">Streptomyces zagrosensis</name>
    <dbReference type="NCBI Taxonomy" id="1042984"/>
    <lineage>
        <taxon>Bacteria</taxon>
        <taxon>Bacillati</taxon>
        <taxon>Actinomycetota</taxon>
        <taxon>Actinomycetes</taxon>
        <taxon>Kitasatosporales</taxon>
        <taxon>Streptomycetaceae</taxon>
        <taxon>Streptomyces</taxon>
    </lineage>
</organism>
<evidence type="ECO:0000313" key="4">
    <source>
        <dbReference type="Proteomes" id="UP000588098"/>
    </source>
</evidence>
<protein>
    <submittedName>
        <fullName evidence="3">Uncharacterized protein</fullName>
    </submittedName>
</protein>
<comment type="caution">
    <text evidence="3">The sequence shown here is derived from an EMBL/GenBank/DDBJ whole genome shotgun (WGS) entry which is preliminary data.</text>
</comment>
<sequence>MRRHTFEPGRLVAGVAALAVGAGYALDAAEKWNPPPFVLLPVLAAGLVLAALITAVTHAVRRRTRRAEQARASAPDPSTLGDLPMDWFREGHEALRTAPAAPAAPAGPTDSAGPNDPAGPTAGGRT</sequence>
<dbReference type="RefSeq" id="WP_184570456.1">
    <property type="nucleotide sequence ID" value="NZ_JACHJL010000003.1"/>
</dbReference>
<keyword evidence="2" id="KW-0812">Transmembrane</keyword>
<dbReference type="EMBL" id="JACHJL010000003">
    <property type="protein sequence ID" value="MBB5934741.1"/>
    <property type="molecule type" value="Genomic_DNA"/>
</dbReference>
<dbReference type="AlphaFoldDB" id="A0A7W9UXV8"/>
<proteinExistence type="predicted"/>
<accession>A0A7W9UXV8</accession>
<gene>
    <name evidence="3" type="ORF">FHS42_001788</name>
</gene>
<keyword evidence="2" id="KW-1133">Transmembrane helix</keyword>
<evidence type="ECO:0000256" key="2">
    <source>
        <dbReference type="SAM" id="Phobius"/>
    </source>
</evidence>
<feature type="transmembrane region" description="Helical" evidence="2">
    <location>
        <begin position="37"/>
        <end position="56"/>
    </location>
</feature>
<evidence type="ECO:0000313" key="3">
    <source>
        <dbReference type="EMBL" id="MBB5934741.1"/>
    </source>
</evidence>
<name>A0A7W9UXV8_9ACTN</name>
<dbReference type="Proteomes" id="UP000588098">
    <property type="component" value="Unassembled WGS sequence"/>
</dbReference>
<evidence type="ECO:0000256" key="1">
    <source>
        <dbReference type="SAM" id="MobiDB-lite"/>
    </source>
</evidence>
<keyword evidence="2" id="KW-0472">Membrane</keyword>
<keyword evidence="4" id="KW-1185">Reference proteome</keyword>
<reference evidence="3 4" key="1">
    <citation type="submission" date="2020-08" db="EMBL/GenBank/DDBJ databases">
        <title>Genomic Encyclopedia of Type Strains, Phase III (KMG-III): the genomes of soil and plant-associated and newly described type strains.</title>
        <authorList>
            <person name="Whitman W."/>
        </authorList>
    </citation>
    <scope>NUCLEOTIDE SEQUENCE [LARGE SCALE GENOMIC DNA]</scope>
    <source>
        <strain evidence="3 4">CECT 8305</strain>
    </source>
</reference>